<proteinExistence type="predicted"/>
<keyword evidence="1" id="KW-0472">Membrane</keyword>
<keyword evidence="3" id="KW-1185">Reference proteome</keyword>
<evidence type="ECO:0000256" key="1">
    <source>
        <dbReference type="SAM" id="Phobius"/>
    </source>
</evidence>
<evidence type="ECO:0008006" key="4">
    <source>
        <dbReference type="Google" id="ProtNLM"/>
    </source>
</evidence>
<gene>
    <name evidence="2" type="ORF">NBH00_22405</name>
</gene>
<reference evidence="2 3" key="1">
    <citation type="submission" date="2022-06" db="EMBL/GenBank/DDBJ databases">
        <title>Paraconexibacter antarcticus.</title>
        <authorList>
            <person name="Kim C.S."/>
        </authorList>
    </citation>
    <scope>NUCLEOTIDE SEQUENCE [LARGE SCALE GENOMIC DNA]</scope>
    <source>
        <strain evidence="2 3">02-257</strain>
    </source>
</reference>
<feature type="transmembrane region" description="Helical" evidence="1">
    <location>
        <begin position="6"/>
        <end position="28"/>
    </location>
</feature>
<accession>A0ABY5DQY2</accession>
<dbReference type="EMBL" id="CP098502">
    <property type="protein sequence ID" value="UTI64076.1"/>
    <property type="molecule type" value="Genomic_DNA"/>
</dbReference>
<sequence length="148" mass="15340">MTGAAQTVAYVAAAINVVAAAWGGLLWYRVDDAPPAVWRFIRVAQASLALHALIVGGLYLGGLRPASGLYALYVGLPIAVSFVAEQFRALAAQTILDARGLEDAGAVGKLDPAAQRSIVVAILRRELGVLVLGCAVSVFLLLRAASTV</sequence>
<name>A0ABY5DQY2_9ACTN</name>
<keyword evidence="1" id="KW-1133">Transmembrane helix</keyword>
<dbReference type="RefSeq" id="WP_254570789.1">
    <property type="nucleotide sequence ID" value="NZ_CP098502.1"/>
</dbReference>
<dbReference type="Proteomes" id="UP001056035">
    <property type="component" value="Chromosome"/>
</dbReference>
<feature type="transmembrane region" description="Helical" evidence="1">
    <location>
        <begin position="127"/>
        <end position="145"/>
    </location>
</feature>
<feature type="transmembrane region" description="Helical" evidence="1">
    <location>
        <begin position="40"/>
        <end position="61"/>
    </location>
</feature>
<evidence type="ECO:0000313" key="2">
    <source>
        <dbReference type="EMBL" id="UTI64076.1"/>
    </source>
</evidence>
<organism evidence="2 3">
    <name type="scientific">Paraconexibacter antarcticus</name>
    <dbReference type="NCBI Taxonomy" id="2949664"/>
    <lineage>
        <taxon>Bacteria</taxon>
        <taxon>Bacillati</taxon>
        <taxon>Actinomycetota</taxon>
        <taxon>Thermoleophilia</taxon>
        <taxon>Solirubrobacterales</taxon>
        <taxon>Paraconexibacteraceae</taxon>
        <taxon>Paraconexibacter</taxon>
    </lineage>
</organism>
<protein>
    <recommendedName>
        <fullName evidence="4">DUF4149 domain-containing protein</fullName>
    </recommendedName>
</protein>
<keyword evidence="1" id="KW-0812">Transmembrane</keyword>
<evidence type="ECO:0000313" key="3">
    <source>
        <dbReference type="Proteomes" id="UP001056035"/>
    </source>
</evidence>